<dbReference type="Proteomes" id="UP000519023">
    <property type="component" value="Unassembled WGS sequence"/>
</dbReference>
<evidence type="ECO:0008006" key="3">
    <source>
        <dbReference type="Google" id="ProtNLM"/>
    </source>
</evidence>
<gene>
    <name evidence="1" type="ORF">HHL08_24400</name>
</gene>
<organism evidence="1 2">
    <name type="scientific">Sphingobium psychrophilum</name>
    <dbReference type="NCBI Taxonomy" id="2728834"/>
    <lineage>
        <taxon>Bacteria</taxon>
        <taxon>Pseudomonadati</taxon>
        <taxon>Pseudomonadota</taxon>
        <taxon>Alphaproteobacteria</taxon>
        <taxon>Sphingomonadales</taxon>
        <taxon>Sphingomonadaceae</taxon>
        <taxon>Sphingobium</taxon>
    </lineage>
</organism>
<comment type="caution">
    <text evidence="1">The sequence shown here is derived from an EMBL/GenBank/DDBJ whole genome shotgun (WGS) entry which is preliminary data.</text>
</comment>
<evidence type="ECO:0000313" key="2">
    <source>
        <dbReference type="Proteomes" id="UP000519023"/>
    </source>
</evidence>
<evidence type="ECO:0000313" key="1">
    <source>
        <dbReference type="EMBL" id="NML13220.1"/>
    </source>
</evidence>
<sequence>MTGLLLILSVVAVIGREAIREPAADTPAIAIQVGAIGQVADGFVVAFEALNQANGTAVAVEIEGTLMSGSSLVERSVATIDYVPGHGRTSGGLFFSKDPRKNRLIVRATGFQDP</sequence>
<dbReference type="EMBL" id="JABBFV010000042">
    <property type="protein sequence ID" value="NML13220.1"/>
    <property type="molecule type" value="Genomic_DNA"/>
</dbReference>
<proteinExistence type="predicted"/>
<reference evidence="1 2" key="1">
    <citation type="submission" date="2020-04" db="EMBL/GenBank/DDBJ databases">
        <title>Sphingobium sp. AR-3-1 isolated from Arctic soil.</title>
        <authorList>
            <person name="Dahal R.H."/>
            <person name="Chaudhary D.K."/>
        </authorList>
    </citation>
    <scope>NUCLEOTIDE SEQUENCE [LARGE SCALE GENOMIC DNA]</scope>
    <source>
        <strain evidence="1 2">AR-3-1</strain>
    </source>
</reference>
<name>A0A7X9X0K0_9SPHN</name>
<accession>A0A7X9X0K0</accession>
<protein>
    <recommendedName>
        <fullName evidence="3">Carboxypeptidase regulatory-like domain-containing protein</fullName>
    </recommendedName>
</protein>
<keyword evidence="2" id="KW-1185">Reference proteome</keyword>
<dbReference type="AlphaFoldDB" id="A0A7X9X0K0"/>